<dbReference type="Proteomes" id="UP000017184">
    <property type="component" value="Chromosome"/>
</dbReference>
<dbReference type="NCBIfam" id="TIGR00135">
    <property type="entry name" value="gatC"/>
    <property type="match status" value="1"/>
</dbReference>
<dbReference type="GO" id="GO:0050566">
    <property type="term" value="F:asparaginyl-tRNA synthase (glutamine-hydrolyzing) activity"/>
    <property type="evidence" value="ECO:0007669"/>
    <property type="project" value="RHEA"/>
</dbReference>
<dbReference type="GO" id="GO:0005524">
    <property type="term" value="F:ATP binding"/>
    <property type="evidence" value="ECO:0007669"/>
    <property type="project" value="UniProtKB-KW"/>
</dbReference>
<proteinExistence type="inferred from homology"/>
<dbReference type="EMBL" id="CP004885">
    <property type="protein sequence ID" value="AGX86493.1"/>
    <property type="molecule type" value="Genomic_DNA"/>
</dbReference>
<dbReference type="GO" id="GO:0006450">
    <property type="term" value="P:regulation of translational fidelity"/>
    <property type="evidence" value="ECO:0007669"/>
    <property type="project" value="InterPro"/>
</dbReference>
<dbReference type="KEGG" id="cbx:Cenrod_0370"/>
<keyword evidence="1" id="KW-0547">Nucleotide-binding</keyword>
<dbReference type="GO" id="GO:0070681">
    <property type="term" value="P:glutaminyl-tRNAGln biosynthesis via transamidation"/>
    <property type="evidence" value="ECO:0007669"/>
    <property type="project" value="TreeGrafter"/>
</dbReference>
<dbReference type="eggNOG" id="COG0721">
    <property type="taxonomic scope" value="Bacteria"/>
</dbReference>
<keyword evidence="1" id="KW-0436">Ligase</keyword>
<keyword evidence="1" id="KW-0067">ATP-binding</keyword>
<evidence type="ECO:0000313" key="2">
    <source>
        <dbReference type="EMBL" id="AGX86493.1"/>
    </source>
</evidence>
<keyword evidence="2" id="KW-0808">Transferase</keyword>
<comment type="function">
    <text evidence="1">Allows the formation of correctly charged Asn-tRNA(Asn) or Gln-tRNA(Gln) through the transamidation of misacylated Asp-tRNA(Asn) or Glu-tRNA(Gln) in organisms which lack either or both of asparaginyl-tRNA or glutaminyl-tRNA synthetases. The reaction takes place in the presence of glutamine and ATP through an activated phospho-Asp-tRNA(Asn) or phospho-Glu-tRNA(Gln).</text>
</comment>
<accession>U5N8A1</accession>
<dbReference type="GO" id="GO:0016740">
    <property type="term" value="F:transferase activity"/>
    <property type="evidence" value="ECO:0007669"/>
    <property type="project" value="UniProtKB-KW"/>
</dbReference>
<sequence>MHIKPQTPSPKIGQGDNTRRVRSLAYPRACSPYLVPPVTTSSAACFSRSPLAMPLSLADIDRIARLARLHPAPTERECLHKQLDAFFGLVETIQSVDTTGVTPLAHPMDVGLEVPLRLHEDRVGEPPSLDMRALLQRNAPSVEEGLFLVPKVLD</sequence>
<comment type="catalytic activity">
    <reaction evidence="1">
        <text>L-glutamyl-tRNA(Gln) + L-glutamine + ATP + H2O = L-glutaminyl-tRNA(Gln) + L-glutamate + ADP + phosphate + H(+)</text>
        <dbReference type="Rhea" id="RHEA:17521"/>
        <dbReference type="Rhea" id="RHEA-COMP:9681"/>
        <dbReference type="Rhea" id="RHEA-COMP:9684"/>
        <dbReference type="ChEBI" id="CHEBI:15377"/>
        <dbReference type="ChEBI" id="CHEBI:15378"/>
        <dbReference type="ChEBI" id="CHEBI:29985"/>
        <dbReference type="ChEBI" id="CHEBI:30616"/>
        <dbReference type="ChEBI" id="CHEBI:43474"/>
        <dbReference type="ChEBI" id="CHEBI:58359"/>
        <dbReference type="ChEBI" id="CHEBI:78520"/>
        <dbReference type="ChEBI" id="CHEBI:78521"/>
        <dbReference type="ChEBI" id="CHEBI:456216"/>
    </reaction>
</comment>
<comment type="catalytic activity">
    <reaction evidence="1">
        <text>L-aspartyl-tRNA(Asn) + L-glutamine + ATP + H2O = L-asparaginyl-tRNA(Asn) + L-glutamate + ADP + phosphate + 2 H(+)</text>
        <dbReference type="Rhea" id="RHEA:14513"/>
        <dbReference type="Rhea" id="RHEA-COMP:9674"/>
        <dbReference type="Rhea" id="RHEA-COMP:9677"/>
        <dbReference type="ChEBI" id="CHEBI:15377"/>
        <dbReference type="ChEBI" id="CHEBI:15378"/>
        <dbReference type="ChEBI" id="CHEBI:29985"/>
        <dbReference type="ChEBI" id="CHEBI:30616"/>
        <dbReference type="ChEBI" id="CHEBI:43474"/>
        <dbReference type="ChEBI" id="CHEBI:58359"/>
        <dbReference type="ChEBI" id="CHEBI:78515"/>
        <dbReference type="ChEBI" id="CHEBI:78516"/>
        <dbReference type="ChEBI" id="CHEBI:456216"/>
    </reaction>
</comment>
<dbReference type="AlphaFoldDB" id="U5N8A1"/>
<dbReference type="HOGENOM" id="CLU_105899_2_2_4"/>
<comment type="subunit">
    <text evidence="1">Heterotrimer of A, B and C subunits.</text>
</comment>
<organism evidence="2 3">
    <name type="scientific">Candidatus Symbiobacter mobilis CR</name>
    <dbReference type="NCBI Taxonomy" id="946483"/>
    <lineage>
        <taxon>Bacteria</taxon>
        <taxon>Pseudomonadati</taxon>
        <taxon>Pseudomonadota</taxon>
        <taxon>Betaproteobacteria</taxon>
        <taxon>Burkholderiales</taxon>
        <taxon>Comamonadaceae</taxon>
    </lineage>
</organism>
<dbReference type="EC" id="6.3.5.-" evidence="1"/>
<protein>
    <recommendedName>
        <fullName evidence="1">Aspartyl/glutamyl-tRNA(Asn/Gln) amidotransferase subunit C</fullName>
        <shortName evidence="1">Asp/Glu-ADT subunit C</shortName>
        <ecNumber evidence="1">6.3.5.-</ecNumber>
    </recommendedName>
</protein>
<dbReference type="GO" id="GO:0050567">
    <property type="term" value="F:glutaminyl-tRNA synthase (glutamine-hydrolyzing) activity"/>
    <property type="evidence" value="ECO:0007669"/>
    <property type="project" value="UniProtKB-UniRule"/>
</dbReference>
<evidence type="ECO:0000313" key="3">
    <source>
        <dbReference type="Proteomes" id="UP000017184"/>
    </source>
</evidence>
<name>U5N8A1_9BURK</name>
<keyword evidence="1" id="KW-0648">Protein biosynthesis</keyword>
<dbReference type="GO" id="GO:0006412">
    <property type="term" value="P:translation"/>
    <property type="evidence" value="ECO:0007669"/>
    <property type="project" value="UniProtKB-UniRule"/>
</dbReference>
<dbReference type="Pfam" id="PF02686">
    <property type="entry name" value="GatC"/>
    <property type="match status" value="1"/>
</dbReference>
<dbReference type="InterPro" id="IPR003837">
    <property type="entry name" value="GatC"/>
</dbReference>
<dbReference type="Gene3D" id="1.10.20.60">
    <property type="entry name" value="Glu-tRNAGln amidotransferase C subunit, N-terminal domain"/>
    <property type="match status" value="1"/>
</dbReference>
<dbReference type="PANTHER" id="PTHR15004:SF0">
    <property type="entry name" value="GLUTAMYL-TRNA(GLN) AMIDOTRANSFERASE SUBUNIT C, MITOCHONDRIAL"/>
    <property type="match status" value="1"/>
</dbReference>
<dbReference type="HAMAP" id="MF_00122">
    <property type="entry name" value="GatC"/>
    <property type="match status" value="1"/>
</dbReference>
<gene>
    <name evidence="1 2" type="primary">gatC</name>
    <name evidence="2" type="ORF">Cenrod_0370</name>
</gene>
<dbReference type="PANTHER" id="PTHR15004">
    <property type="entry name" value="GLUTAMYL-TRNA(GLN) AMIDOTRANSFERASE SUBUNIT C, MITOCHONDRIAL"/>
    <property type="match status" value="1"/>
</dbReference>
<dbReference type="STRING" id="946483.Cenrod_0370"/>
<dbReference type="SUPFAM" id="SSF141000">
    <property type="entry name" value="Glu-tRNAGln amidotransferase C subunit"/>
    <property type="match status" value="1"/>
</dbReference>
<keyword evidence="3" id="KW-1185">Reference proteome</keyword>
<dbReference type="InterPro" id="IPR036113">
    <property type="entry name" value="Asp/Glu-ADT_sf_sub_c"/>
</dbReference>
<evidence type="ECO:0000256" key="1">
    <source>
        <dbReference type="HAMAP-Rule" id="MF_00122"/>
    </source>
</evidence>
<reference evidence="2 3" key="1">
    <citation type="journal article" date="2013" name="Genome Biol.">
        <title>Genomic analysis reveals key aspects of prokaryotic symbiosis in the phototrophic consortium "Chlorochromatium aggregatum".</title>
        <authorList>
            <person name="Liu Z."/>
            <person name="Muller J."/>
            <person name="Li T."/>
            <person name="Alvey R.M."/>
            <person name="Vogl K."/>
            <person name="Frigaard N.U."/>
            <person name="Rockwell N.C."/>
            <person name="Boyd E.S."/>
            <person name="Tomsho L.P."/>
            <person name="Schuster S.C."/>
            <person name="Henke P."/>
            <person name="Rohde M."/>
            <person name="Overmann J."/>
            <person name="Bryant D.A."/>
        </authorList>
    </citation>
    <scope>NUCLEOTIDE SEQUENCE [LARGE SCALE GENOMIC DNA]</scope>
    <source>
        <strain evidence="2">CR</strain>
    </source>
</reference>
<comment type="similarity">
    <text evidence="1">Belongs to the GatC family.</text>
</comment>